<organism evidence="2">
    <name type="scientific">freshwater metagenome</name>
    <dbReference type="NCBI Taxonomy" id="449393"/>
    <lineage>
        <taxon>unclassified sequences</taxon>
        <taxon>metagenomes</taxon>
        <taxon>ecological metagenomes</taxon>
    </lineage>
</organism>
<accession>A0A6J6R1J2</accession>
<evidence type="ECO:0000313" key="2">
    <source>
        <dbReference type="EMBL" id="CAB4715378.1"/>
    </source>
</evidence>
<name>A0A6J6R1J2_9ZZZZ</name>
<keyword evidence="1" id="KW-0472">Membrane</keyword>
<sequence length="112" mass="11285">MRERSIPVGAFVVSVVAAVILLIIVLTTGGGAGGLLANSGSKPAVSATEIQTLGRQMTECDQTLSVLQGLAKRSATAGGTPSADELLATDSSLESTCGQLRASINRLVTASK</sequence>
<reference evidence="2" key="1">
    <citation type="submission" date="2020-05" db="EMBL/GenBank/DDBJ databases">
        <authorList>
            <person name="Chiriac C."/>
            <person name="Salcher M."/>
            <person name="Ghai R."/>
            <person name="Kavagutti S V."/>
        </authorList>
    </citation>
    <scope>NUCLEOTIDE SEQUENCE</scope>
</reference>
<gene>
    <name evidence="2" type="ORF">UFOPK2683_00242</name>
</gene>
<keyword evidence="1" id="KW-1133">Transmembrane helix</keyword>
<dbReference type="EMBL" id="CAEZYK010000007">
    <property type="protein sequence ID" value="CAB4715378.1"/>
    <property type="molecule type" value="Genomic_DNA"/>
</dbReference>
<dbReference type="AlphaFoldDB" id="A0A6J6R1J2"/>
<protein>
    <submittedName>
        <fullName evidence="2">Unannotated protein</fullName>
    </submittedName>
</protein>
<feature type="transmembrane region" description="Helical" evidence="1">
    <location>
        <begin position="6"/>
        <end position="26"/>
    </location>
</feature>
<proteinExistence type="predicted"/>
<keyword evidence="1" id="KW-0812">Transmembrane</keyword>
<evidence type="ECO:0000256" key="1">
    <source>
        <dbReference type="SAM" id="Phobius"/>
    </source>
</evidence>